<keyword evidence="6" id="KW-0560">Oxidoreductase</keyword>
<dbReference type="GO" id="GO:0008886">
    <property type="term" value="F:glyceraldehyde-3-phosphate dehydrogenase (NADP+) (non-phosphorylating) activity"/>
    <property type="evidence" value="ECO:0007669"/>
    <property type="project" value="UniProtKB-EC"/>
</dbReference>
<evidence type="ECO:0000256" key="11">
    <source>
        <dbReference type="HAMAP-Rule" id="MF_03123"/>
    </source>
</evidence>
<feature type="binding site" evidence="11">
    <location>
        <position position="209"/>
    </location>
    <ligand>
        <name>[4Fe-4S] cluster</name>
        <dbReference type="ChEBI" id="CHEBI:49883"/>
        <label>2</label>
        <note>4Fe-4S-S-AdoMet</note>
    </ligand>
</feature>
<dbReference type="Pfam" id="PF04055">
    <property type="entry name" value="Radical_SAM"/>
    <property type="match status" value="1"/>
</dbReference>
<dbReference type="Proteomes" id="UP000241769">
    <property type="component" value="Unassembled WGS sequence"/>
</dbReference>
<dbReference type="GO" id="GO:0008911">
    <property type="term" value="F:lactaldehyde dehydrogenase (NAD+) activity"/>
    <property type="evidence" value="ECO:0007669"/>
    <property type="project" value="TreeGrafter"/>
</dbReference>
<evidence type="ECO:0000313" key="15">
    <source>
        <dbReference type="Proteomes" id="UP000241769"/>
    </source>
</evidence>
<evidence type="ECO:0000256" key="12">
    <source>
        <dbReference type="SAM" id="MobiDB-lite"/>
    </source>
</evidence>
<feature type="binding site" evidence="11">
    <location>
        <position position="173"/>
    </location>
    <ligand>
        <name>[4Fe-4S] cluster</name>
        <dbReference type="ChEBI" id="CHEBI:49883"/>
        <label>1</label>
    </ligand>
</feature>
<evidence type="ECO:0000256" key="3">
    <source>
        <dbReference type="ARBA" id="ARBA00022679"/>
    </source>
</evidence>
<proteinExistence type="inferred from homology"/>
<feature type="binding site" evidence="11">
    <location>
        <position position="202"/>
    </location>
    <ligand>
        <name>[4Fe-4S] cluster</name>
        <dbReference type="ChEBI" id="CHEBI:49883"/>
        <label>2</label>
        <note>4Fe-4S-S-AdoMet</note>
    </ligand>
</feature>
<dbReference type="Pfam" id="PF16881">
    <property type="entry name" value="LIAS_N"/>
    <property type="match status" value="1"/>
</dbReference>
<dbReference type="FunFam" id="3.40.605.10:FF:000020">
    <property type="entry name" value="Aldehyde dehydrogenase"/>
    <property type="match status" value="1"/>
</dbReference>
<dbReference type="InterPro" id="IPR015590">
    <property type="entry name" value="Aldehyde_DH_dom"/>
</dbReference>
<evidence type="ECO:0000256" key="7">
    <source>
        <dbReference type="ARBA" id="ARBA00023004"/>
    </source>
</evidence>
<dbReference type="SUPFAM" id="SSF53720">
    <property type="entry name" value="ALDH-like"/>
    <property type="match status" value="1"/>
</dbReference>
<name>A0A2P6MWP9_9EUKA</name>
<evidence type="ECO:0000256" key="9">
    <source>
        <dbReference type="ARBA" id="ARBA00047326"/>
    </source>
</evidence>
<dbReference type="Gene3D" id="3.40.309.10">
    <property type="entry name" value="Aldehyde Dehydrogenase, Chain A, domain 2"/>
    <property type="match status" value="1"/>
</dbReference>
<dbReference type="Gene3D" id="3.20.20.70">
    <property type="entry name" value="Aldolase class I"/>
    <property type="match status" value="1"/>
</dbReference>
<comment type="catalytic activity">
    <reaction evidence="10">
        <text>D-glyceraldehyde 3-phosphate + NADP(+) + H2O = (2R)-3-phosphoglycerate + NADPH + 2 H(+)</text>
        <dbReference type="Rhea" id="RHEA:14669"/>
        <dbReference type="ChEBI" id="CHEBI:15377"/>
        <dbReference type="ChEBI" id="CHEBI:15378"/>
        <dbReference type="ChEBI" id="CHEBI:57783"/>
        <dbReference type="ChEBI" id="CHEBI:58272"/>
        <dbReference type="ChEBI" id="CHEBI:58349"/>
        <dbReference type="ChEBI" id="CHEBI:59776"/>
        <dbReference type="EC" id="1.2.1.9"/>
    </reaction>
</comment>
<keyword evidence="2 11" id="KW-0004">4Fe-4S</keyword>
<dbReference type="CDD" id="cd07147">
    <property type="entry name" value="ALDH_F21_RNP123"/>
    <property type="match status" value="1"/>
</dbReference>
<evidence type="ECO:0000256" key="6">
    <source>
        <dbReference type="ARBA" id="ARBA00023002"/>
    </source>
</evidence>
<comment type="subcellular location">
    <subcellularLocation>
        <location evidence="11">Mitochondrion</location>
    </subcellularLocation>
</comment>
<evidence type="ECO:0000259" key="13">
    <source>
        <dbReference type="PROSITE" id="PS51918"/>
    </source>
</evidence>
<gene>
    <name evidence="14" type="ORF">PROFUN_15429</name>
</gene>
<protein>
    <recommendedName>
        <fullName evidence="11">Lipoyl synthase, mitochondrial</fullName>
        <ecNumber evidence="11">2.8.1.8</ecNumber>
    </recommendedName>
    <alternativeName>
        <fullName evidence="11">Lipoate synthase</fullName>
        <shortName evidence="11">LS</shortName>
        <shortName evidence="11">Lip-syn</shortName>
    </alternativeName>
    <alternativeName>
        <fullName evidence="11">Lipoic acid synthase</fullName>
    </alternativeName>
</protein>
<organism evidence="14 15">
    <name type="scientific">Planoprotostelium fungivorum</name>
    <dbReference type="NCBI Taxonomy" id="1890364"/>
    <lineage>
        <taxon>Eukaryota</taxon>
        <taxon>Amoebozoa</taxon>
        <taxon>Evosea</taxon>
        <taxon>Variosea</taxon>
        <taxon>Cavosteliida</taxon>
        <taxon>Cavosteliaceae</taxon>
        <taxon>Planoprotostelium</taxon>
    </lineage>
</organism>
<dbReference type="NCBIfam" id="TIGR00510">
    <property type="entry name" value="lipA"/>
    <property type="match status" value="1"/>
</dbReference>
<comment type="pathway">
    <text evidence="11">Protein modification; protein lipoylation via endogenous pathway; protein N(6)-(lipoyl)lysine from octanoyl-[acyl-carrier-protein]: step 2/2.</text>
</comment>
<evidence type="ECO:0000256" key="8">
    <source>
        <dbReference type="ARBA" id="ARBA00023014"/>
    </source>
</evidence>
<dbReference type="SUPFAM" id="SSF102114">
    <property type="entry name" value="Radical SAM enzymes"/>
    <property type="match status" value="1"/>
</dbReference>
<dbReference type="InterPro" id="IPR016162">
    <property type="entry name" value="Ald_DH_N"/>
</dbReference>
<comment type="function">
    <text evidence="11">Catalyzes the radical-mediated insertion of two sulfur atoms into the C-6 and C-8 positions of the octanoyl moiety bound to the lipoyl domains of lipoate-dependent enzymes, thereby converting the octanoylated domains into lipoylated derivatives.</text>
</comment>
<dbReference type="SMART" id="SM00729">
    <property type="entry name" value="Elp3"/>
    <property type="match status" value="1"/>
</dbReference>
<dbReference type="EMBL" id="MDYQ01000348">
    <property type="protein sequence ID" value="PRP76139.1"/>
    <property type="molecule type" value="Genomic_DNA"/>
</dbReference>
<accession>A0A2P6MWP9</accession>
<dbReference type="InterPro" id="IPR003698">
    <property type="entry name" value="Lipoyl_synth"/>
</dbReference>
<dbReference type="FunFam" id="3.20.20.70:FF:000036">
    <property type="entry name" value="Lipoyl synthase, mitochondrial"/>
    <property type="match status" value="1"/>
</dbReference>
<comment type="cofactor">
    <cofactor evidence="11">
        <name>[4Fe-4S] cluster</name>
        <dbReference type="ChEBI" id="CHEBI:49883"/>
    </cofactor>
    <text evidence="11">Binds 2 [4Fe-4S] clusters per subunit. One cluster is coordinated with 3 cysteines and an exchangeable S-adenosyl-L-methionine.</text>
</comment>
<dbReference type="EC" id="2.8.1.8" evidence="11"/>
<keyword evidence="4 11" id="KW-0949">S-adenosyl-L-methionine</keyword>
<dbReference type="AlphaFoldDB" id="A0A2P6MWP9"/>
<dbReference type="GO" id="GO:0046872">
    <property type="term" value="F:metal ion binding"/>
    <property type="evidence" value="ECO:0007669"/>
    <property type="project" value="UniProtKB-KW"/>
</dbReference>
<dbReference type="GO" id="GO:0051539">
    <property type="term" value="F:4 iron, 4 sulfur cluster binding"/>
    <property type="evidence" value="ECO:0007669"/>
    <property type="project" value="UniProtKB-UniRule"/>
</dbReference>
<keyword evidence="3 11" id="KW-0808">Transferase</keyword>
<feature type="binding site" evidence="11">
    <location>
        <position position="206"/>
    </location>
    <ligand>
        <name>[4Fe-4S] cluster</name>
        <dbReference type="ChEBI" id="CHEBI:49883"/>
        <label>2</label>
        <note>4Fe-4S-S-AdoMet</note>
    </ligand>
</feature>
<dbReference type="Gene3D" id="3.40.605.10">
    <property type="entry name" value="Aldehyde Dehydrogenase, Chain A, domain 1"/>
    <property type="match status" value="1"/>
</dbReference>
<evidence type="ECO:0000256" key="10">
    <source>
        <dbReference type="ARBA" id="ARBA00049186"/>
    </source>
</evidence>
<dbReference type="SFLD" id="SFLDS00029">
    <property type="entry name" value="Radical_SAM"/>
    <property type="match status" value="1"/>
</dbReference>
<evidence type="ECO:0000256" key="5">
    <source>
        <dbReference type="ARBA" id="ARBA00022723"/>
    </source>
</evidence>
<dbReference type="InterPro" id="IPR051020">
    <property type="entry name" value="ALDH-related_metabolic_enz"/>
</dbReference>
<keyword evidence="11" id="KW-0496">Mitochondrion</keyword>
<reference evidence="14 15" key="1">
    <citation type="journal article" date="2018" name="Genome Biol. Evol.">
        <title>Multiple Roots of Fruiting Body Formation in Amoebozoa.</title>
        <authorList>
            <person name="Hillmann F."/>
            <person name="Forbes G."/>
            <person name="Novohradska S."/>
            <person name="Ferling I."/>
            <person name="Riege K."/>
            <person name="Groth M."/>
            <person name="Westermann M."/>
            <person name="Marz M."/>
            <person name="Spaller T."/>
            <person name="Winckler T."/>
            <person name="Schaap P."/>
            <person name="Glockner G."/>
        </authorList>
    </citation>
    <scope>NUCLEOTIDE SEQUENCE [LARGE SCALE GENOMIC DNA]</scope>
    <source>
        <strain evidence="14 15">Jena</strain>
    </source>
</reference>
<dbReference type="InParanoid" id="A0A2P6MWP9"/>
<sequence>MKPVSVTCPLSSRLPGPTHVKASLTAGPPSNSLAKSAFGDPTTAEEEDVKDVFTHPTNLKFFLHACPVFVAFRRKKTEFSEERNASTAVSDATPLTQNVSRKEQLTAALNNSDYTLDDFITEPPPATTTITPPIKKLMNRQRLPEWLKTTVPSGENFKDLKKSLRSLGLSTVCEEAKCPNIGWGGGEDRVATATIMIMGDTCTRACRFCSVKTSRAPPPLDPEEPEKTAHAISQWGVDYIVITTVDRDDLEDSGSTHFEKTVRLIKERSPKIMVECLTGDFKGDLSCVERMANSGMDVFAHNVETVESLQKWVRDRRAGYQQSMSVLRHAKKVNPKLVTKSSIMLGHGETDEEVRQTLKDLLDVGVDCVTLGQYSQPTRKHMKVEEYVTPEKFQYWKEEGERMGFKYVASGPLVRSSYRAGEFYIKNILKRQEEEQLKHANYLILLVRTKYSLKDLYPYYLAGRAVLSKEKAIPVHDKYTNKVATHVSHADDNVIRQAIQAGSKAERSMHELGSFERKEILMNVAAELKERNEEIAQALAIEVGKPIKDSRVEVLRAVDTFTYAAEESIRRNGEFNELDISARNKGFRGITTRFPIGLVSMIVPFNFPVNLAAHKIAPAIAAGCPFVMKPSERTPLTASLLGDILSKQKLLPEGAFSILPTSVEHAKAFSEDERIKMVSFTGSAEIGWKVKAASGKKKVTLELGGDAAVIVDEDTDDLNLAADRIVFGAFYQSGQSCISVQRIYAHEKIYDSLKEKLIEKTKKIKKGNPLEEETFLGPLITENDAKRVEKWVNESKGQILVGGGREGPIYDATIVEGVDPKSDLGCREVFGPVCYLIKYNDFKTVIDQVNNSAFGLQAGIFTTNINKAFYAYDRLHVGGVLINEIPSARVDSQPYGGIKDSGLGREGVKYAMEDMTELKIMMMKNIGQLWTVRSRPGLEVEAMSVDEGDVESRCRMRTAVNDAKDIQVDEDHADEGSTTAASLIGSISTTTEEGGSPSVEDV</sequence>
<evidence type="ECO:0000256" key="4">
    <source>
        <dbReference type="ARBA" id="ARBA00022691"/>
    </source>
</evidence>
<dbReference type="NCBIfam" id="NF004019">
    <property type="entry name" value="PRK05481.1"/>
    <property type="match status" value="1"/>
</dbReference>
<dbReference type="GO" id="GO:0005739">
    <property type="term" value="C:mitochondrion"/>
    <property type="evidence" value="ECO:0007669"/>
    <property type="project" value="UniProtKB-SubCell"/>
</dbReference>
<evidence type="ECO:0000256" key="2">
    <source>
        <dbReference type="ARBA" id="ARBA00022485"/>
    </source>
</evidence>
<dbReference type="Pfam" id="PF00171">
    <property type="entry name" value="Aldedh"/>
    <property type="match status" value="1"/>
</dbReference>
<comment type="catalytic activity">
    <reaction evidence="9 11">
        <text>[[Fe-S] cluster scaffold protein carrying a second [4Fe-4S](2+) cluster] + N(6)-octanoyl-L-lysyl-[protein] + 2 oxidized [2Fe-2S]-[ferredoxin] + 2 S-adenosyl-L-methionine + 4 H(+) = [[Fe-S] cluster scaffold protein] + N(6)-[(R)-dihydrolipoyl]-L-lysyl-[protein] + 4 Fe(3+) + 2 hydrogen sulfide + 2 5'-deoxyadenosine + 2 L-methionine + 2 reduced [2Fe-2S]-[ferredoxin]</text>
        <dbReference type="Rhea" id="RHEA:16585"/>
        <dbReference type="Rhea" id="RHEA-COMP:9928"/>
        <dbReference type="Rhea" id="RHEA-COMP:10000"/>
        <dbReference type="Rhea" id="RHEA-COMP:10001"/>
        <dbReference type="Rhea" id="RHEA-COMP:10475"/>
        <dbReference type="Rhea" id="RHEA-COMP:14568"/>
        <dbReference type="Rhea" id="RHEA-COMP:14569"/>
        <dbReference type="ChEBI" id="CHEBI:15378"/>
        <dbReference type="ChEBI" id="CHEBI:17319"/>
        <dbReference type="ChEBI" id="CHEBI:29034"/>
        <dbReference type="ChEBI" id="CHEBI:29919"/>
        <dbReference type="ChEBI" id="CHEBI:33722"/>
        <dbReference type="ChEBI" id="CHEBI:33737"/>
        <dbReference type="ChEBI" id="CHEBI:33738"/>
        <dbReference type="ChEBI" id="CHEBI:57844"/>
        <dbReference type="ChEBI" id="CHEBI:59789"/>
        <dbReference type="ChEBI" id="CHEBI:78809"/>
        <dbReference type="ChEBI" id="CHEBI:83100"/>
        <dbReference type="EC" id="2.8.1.8"/>
    </reaction>
</comment>
<evidence type="ECO:0000313" key="14">
    <source>
        <dbReference type="EMBL" id="PRP76139.1"/>
    </source>
</evidence>
<dbReference type="NCBIfam" id="NF009544">
    <property type="entry name" value="PRK12928.1"/>
    <property type="match status" value="1"/>
</dbReference>
<dbReference type="HAMAP" id="MF_00206">
    <property type="entry name" value="Lipoyl_synth"/>
    <property type="match status" value="1"/>
</dbReference>
<comment type="similarity">
    <text evidence="1">Belongs to the aldehyde dehydrogenase family.</text>
</comment>
<comment type="caution">
    <text evidence="14">The sequence shown here is derived from an EMBL/GenBank/DDBJ whole genome shotgun (WGS) entry which is preliminary data.</text>
</comment>
<dbReference type="GO" id="GO:0016992">
    <property type="term" value="F:lipoate synthase activity"/>
    <property type="evidence" value="ECO:0007669"/>
    <property type="project" value="UniProtKB-UniRule"/>
</dbReference>
<comment type="similarity">
    <text evidence="11">Belongs to the radical SAM superfamily. Lipoyl synthase family.</text>
</comment>
<dbReference type="PROSITE" id="PS51918">
    <property type="entry name" value="RADICAL_SAM"/>
    <property type="match status" value="1"/>
</dbReference>
<dbReference type="InterPro" id="IPR013785">
    <property type="entry name" value="Aldolase_TIM"/>
</dbReference>
<dbReference type="STRING" id="1890364.A0A2P6MWP9"/>
<dbReference type="PANTHER" id="PTHR42991:SF1">
    <property type="entry name" value="ALDEHYDE DEHYDROGENASE"/>
    <property type="match status" value="1"/>
</dbReference>
<feature type="compositionally biased region" description="Polar residues" evidence="12">
    <location>
        <begin position="976"/>
        <end position="993"/>
    </location>
</feature>
<comment type="caution">
    <text evidence="11">Lacks conserved residue(s) required for the propagation of feature annotation.</text>
</comment>
<keyword evidence="5 11" id="KW-0479">Metal-binding</keyword>
<dbReference type="OrthoDB" id="310895at2759"/>
<dbReference type="InterPro" id="IPR031691">
    <property type="entry name" value="LIAS_N"/>
</dbReference>
<dbReference type="InterPro" id="IPR016161">
    <property type="entry name" value="Ald_DH/histidinol_DH"/>
</dbReference>
<dbReference type="GO" id="GO:0009249">
    <property type="term" value="P:protein lipoylation"/>
    <property type="evidence" value="ECO:0007669"/>
    <property type="project" value="UniProtKB-UniRule"/>
</dbReference>
<feature type="binding site" evidence="11">
    <location>
        <position position="178"/>
    </location>
    <ligand>
        <name>[4Fe-4S] cluster</name>
        <dbReference type="ChEBI" id="CHEBI:49883"/>
        <label>1</label>
    </ligand>
</feature>
<dbReference type="CDD" id="cd01335">
    <property type="entry name" value="Radical_SAM"/>
    <property type="match status" value="1"/>
</dbReference>
<dbReference type="InterPro" id="IPR006638">
    <property type="entry name" value="Elp3/MiaA/NifB-like_rSAM"/>
</dbReference>
<dbReference type="InterPro" id="IPR007197">
    <property type="entry name" value="rSAM"/>
</dbReference>
<feature type="domain" description="Radical SAM core" evidence="13">
    <location>
        <begin position="187"/>
        <end position="406"/>
    </location>
</feature>
<keyword evidence="7 11" id="KW-0408">Iron</keyword>
<dbReference type="PANTHER" id="PTHR42991">
    <property type="entry name" value="ALDEHYDE DEHYDROGENASE"/>
    <property type="match status" value="1"/>
</dbReference>
<dbReference type="InterPro" id="IPR058240">
    <property type="entry name" value="rSAM_sf"/>
</dbReference>
<dbReference type="InterPro" id="IPR016163">
    <property type="entry name" value="Ald_DH_C"/>
</dbReference>
<evidence type="ECO:0000256" key="1">
    <source>
        <dbReference type="ARBA" id="ARBA00009986"/>
    </source>
</evidence>
<keyword evidence="8 11" id="KW-0411">Iron-sulfur</keyword>
<dbReference type="UniPathway" id="UPA00538">
    <property type="reaction ID" value="UER00593"/>
</dbReference>
<keyword evidence="15" id="KW-1185">Reference proteome</keyword>
<feature type="binding site" evidence="11">
    <location>
        <position position="417"/>
    </location>
    <ligand>
        <name>[4Fe-4S] cluster</name>
        <dbReference type="ChEBI" id="CHEBI:49883"/>
        <label>1</label>
    </ligand>
</feature>
<feature type="region of interest" description="Disordered" evidence="12">
    <location>
        <begin position="966"/>
        <end position="1002"/>
    </location>
</feature>